<dbReference type="GO" id="GO:0004803">
    <property type="term" value="F:transposase activity"/>
    <property type="evidence" value="ECO:0007669"/>
    <property type="project" value="InterPro"/>
</dbReference>
<dbReference type="InterPro" id="IPR002559">
    <property type="entry name" value="Transposase_11"/>
</dbReference>
<name>A0A1K2IX98_9FLAO</name>
<reference evidence="3" key="1">
    <citation type="submission" date="2016-10" db="EMBL/GenBank/DDBJ databases">
        <authorList>
            <person name="de Groot N.N."/>
        </authorList>
    </citation>
    <scope>NUCLEOTIDE SEQUENCE [LARGE SCALE GENOMIC DNA]</scope>
    <source>
        <strain evidence="3">SUR2</strain>
    </source>
</reference>
<dbReference type="Pfam" id="PF01609">
    <property type="entry name" value="DDE_Tnp_1"/>
    <property type="match status" value="1"/>
</dbReference>
<accession>A0A1K2IX98</accession>
<evidence type="ECO:0000313" key="3">
    <source>
        <dbReference type="EMBL" id="SFZ97045.1"/>
    </source>
</evidence>
<dbReference type="Proteomes" id="UP000182034">
    <property type="component" value="Unassembled WGS sequence"/>
</dbReference>
<dbReference type="NCBIfam" id="NF033564">
    <property type="entry name" value="transpos_ISAs1"/>
    <property type="match status" value="1"/>
</dbReference>
<organism evidence="3 4">
    <name type="scientific">Chryseobacterium limigenitum</name>
    <dbReference type="NCBI Taxonomy" id="1612149"/>
    <lineage>
        <taxon>Bacteria</taxon>
        <taxon>Pseudomonadati</taxon>
        <taxon>Bacteroidota</taxon>
        <taxon>Flavobacteriia</taxon>
        <taxon>Flavobacteriales</taxon>
        <taxon>Weeksellaceae</taxon>
        <taxon>Chryseobacterium group</taxon>
        <taxon>Chryseobacterium</taxon>
    </lineage>
</organism>
<feature type="domain" description="Transposase IS4-like" evidence="1">
    <location>
        <begin position="11"/>
        <end position="79"/>
    </location>
</feature>
<dbReference type="EMBL" id="FPKW01000013">
    <property type="protein sequence ID" value="SFZ95796.1"/>
    <property type="molecule type" value="Genomic_DNA"/>
</dbReference>
<dbReference type="EMBL" id="FPKW01000036">
    <property type="protein sequence ID" value="SFZ97045.1"/>
    <property type="molecule type" value="Genomic_DNA"/>
</dbReference>
<evidence type="ECO:0000259" key="1">
    <source>
        <dbReference type="Pfam" id="PF01609"/>
    </source>
</evidence>
<dbReference type="InterPro" id="IPR051698">
    <property type="entry name" value="Transposase_11-like"/>
</dbReference>
<dbReference type="GO" id="GO:0006313">
    <property type="term" value="P:DNA transposition"/>
    <property type="evidence" value="ECO:0007669"/>
    <property type="project" value="InterPro"/>
</dbReference>
<sequence>IKIESTTYHKSKNKETKDKRYYISSQLNTPEIFLKHTRNHWLIENKLHWSLDVILKEDESRKRNNNIAENFSIILKLVLKLLQEKQLKNKKISIKRMRKMAAWNLDYLIEMLNF</sequence>
<dbReference type="AlphaFoldDB" id="A0A1K2IX98"/>
<dbReference type="GO" id="GO:0003677">
    <property type="term" value="F:DNA binding"/>
    <property type="evidence" value="ECO:0007669"/>
    <property type="project" value="InterPro"/>
</dbReference>
<dbReference type="PANTHER" id="PTHR30298:SF0">
    <property type="entry name" value="PROTEIN YBFL-RELATED"/>
    <property type="match status" value="1"/>
</dbReference>
<dbReference type="RefSeq" id="WP_170857326.1">
    <property type="nucleotide sequence ID" value="NZ_FPKW01000013.1"/>
</dbReference>
<dbReference type="InterPro" id="IPR047647">
    <property type="entry name" value="ISAs1_transpos"/>
</dbReference>
<evidence type="ECO:0000313" key="2">
    <source>
        <dbReference type="EMBL" id="SFZ95796.1"/>
    </source>
</evidence>
<gene>
    <name evidence="2" type="ORF">SAMN05216324_1131</name>
    <name evidence="3" type="ORF">SAMN05216324_1361</name>
</gene>
<protein>
    <submittedName>
        <fullName evidence="3">Transposase DDE domain-containing protein</fullName>
    </submittedName>
</protein>
<dbReference type="STRING" id="1612149.SAMN05216324_1131"/>
<dbReference type="PANTHER" id="PTHR30298">
    <property type="entry name" value="H REPEAT-ASSOCIATED PREDICTED TRANSPOSASE"/>
    <property type="match status" value="1"/>
</dbReference>
<proteinExistence type="predicted"/>
<reference evidence="4" key="2">
    <citation type="submission" date="2016-10" db="EMBL/GenBank/DDBJ databases">
        <authorList>
            <person name="Varghese N."/>
            <person name="Submissions S."/>
        </authorList>
    </citation>
    <scope>NUCLEOTIDE SEQUENCE [LARGE SCALE GENOMIC DNA]</scope>
    <source>
        <strain evidence="4">SUR2</strain>
    </source>
</reference>
<keyword evidence="4" id="KW-1185">Reference proteome</keyword>
<evidence type="ECO:0000313" key="4">
    <source>
        <dbReference type="Proteomes" id="UP000182034"/>
    </source>
</evidence>
<feature type="non-terminal residue" evidence="3">
    <location>
        <position position="1"/>
    </location>
</feature>